<name>A0A7K0CH55_9ACTN</name>
<dbReference type="EMBL" id="WEGJ01000006">
    <property type="protein sequence ID" value="MQY12342.1"/>
    <property type="molecule type" value="Genomic_DNA"/>
</dbReference>
<evidence type="ECO:0000313" key="3">
    <source>
        <dbReference type="Proteomes" id="UP000466345"/>
    </source>
</evidence>
<organism evidence="2 3">
    <name type="scientific">Streptomyces smaragdinus</name>
    <dbReference type="NCBI Taxonomy" id="2585196"/>
    <lineage>
        <taxon>Bacteria</taxon>
        <taxon>Bacillati</taxon>
        <taxon>Actinomycetota</taxon>
        <taxon>Actinomycetes</taxon>
        <taxon>Kitasatosporales</taxon>
        <taxon>Streptomycetaceae</taxon>
        <taxon>Streptomyces</taxon>
    </lineage>
</organism>
<comment type="caution">
    <text evidence="2">The sequence shown here is derived from an EMBL/GenBank/DDBJ whole genome shotgun (WGS) entry which is preliminary data.</text>
</comment>
<dbReference type="InterPro" id="IPR024473">
    <property type="entry name" value="Transposases_IS4_N"/>
</dbReference>
<gene>
    <name evidence="2" type="ORF">SRB5_24750</name>
</gene>
<proteinExistence type="predicted"/>
<sequence>MPRPGQFKTTVDDRLSEKIALALLMNEFPPEMVDRAIAECGRTEQRIRLLPARTVVYFVLAICLFAHRSYAQVARSLAETSDWMAGPHRAPSRVPTTAAVARARMRLGPEPLALLFARSSEGGDRCARYQRRRVLTADAITVAVPDTPQNRARYGPPADGTAQPTARLVALAECGSRTIVTAAPGPRTPDPGHPLTRGLIAPLTRGDLLLTDHTLTGPGTLPALRAAGADVLWRAGPRTALPVHVVLPDGSGLGTLEGRPPAEVRVIDDPPHRLITTLLDHELHPPSRLRALYRRRWELGASFAAVGTLRAERDTPPVLRSRWPGGVEQELWGHLLVHHGIRSLQA</sequence>
<accession>A0A7K0CH55</accession>
<dbReference type="Pfam" id="PF13006">
    <property type="entry name" value="Nterm_IS4"/>
    <property type="match status" value="1"/>
</dbReference>
<dbReference type="AlphaFoldDB" id="A0A7K0CH55"/>
<evidence type="ECO:0000313" key="2">
    <source>
        <dbReference type="EMBL" id="MQY12342.1"/>
    </source>
</evidence>
<feature type="domain" description="Transposase IS4 N-terminal" evidence="1">
    <location>
        <begin position="20"/>
        <end position="117"/>
    </location>
</feature>
<dbReference type="RefSeq" id="WP_153451849.1">
    <property type="nucleotide sequence ID" value="NZ_WEGJ01000006.1"/>
</dbReference>
<evidence type="ECO:0000259" key="1">
    <source>
        <dbReference type="Pfam" id="PF13006"/>
    </source>
</evidence>
<keyword evidence="3" id="KW-1185">Reference proteome</keyword>
<dbReference type="OrthoDB" id="477305at2"/>
<reference evidence="2 3" key="1">
    <citation type="submission" date="2019-10" db="EMBL/GenBank/DDBJ databases">
        <title>Streptomyces smaragdinus sp. nov. and Streptomyces fabii sp. nov., isolated from the gut of fungus growing-termite Macrotermes natalensis.</title>
        <authorList>
            <person name="Schwitalla J."/>
            <person name="Benndorf R."/>
            <person name="Martin K."/>
            <person name="De Beer W."/>
            <person name="Kaster A.-K."/>
            <person name="Vollmers J."/>
            <person name="Poulsen M."/>
            <person name="Beemelmanns C."/>
        </authorList>
    </citation>
    <scope>NUCLEOTIDE SEQUENCE [LARGE SCALE GENOMIC DNA]</scope>
    <source>
        <strain evidence="2 3">RB5</strain>
    </source>
</reference>
<protein>
    <submittedName>
        <fullName evidence="2">IS4 family transposase ISFsp5</fullName>
    </submittedName>
</protein>
<dbReference type="Proteomes" id="UP000466345">
    <property type="component" value="Unassembled WGS sequence"/>
</dbReference>